<dbReference type="AlphaFoldDB" id="A0A1H9DH50"/>
<feature type="transmembrane region" description="Helical" evidence="1">
    <location>
        <begin position="94"/>
        <end position="118"/>
    </location>
</feature>
<dbReference type="Proteomes" id="UP000198634">
    <property type="component" value="Unassembled WGS sequence"/>
</dbReference>
<reference evidence="2 3" key="1">
    <citation type="submission" date="2016-10" db="EMBL/GenBank/DDBJ databases">
        <authorList>
            <person name="de Groot N.N."/>
        </authorList>
    </citation>
    <scope>NUCLEOTIDE SEQUENCE [LARGE SCALE GENOMIC DNA]</scope>
    <source>
        <strain evidence="2 3">DSM 22007</strain>
    </source>
</reference>
<keyword evidence="1" id="KW-0472">Membrane</keyword>
<dbReference type="OrthoDB" id="7874312at2"/>
<keyword evidence="1" id="KW-1133">Transmembrane helix</keyword>
<keyword evidence="1" id="KW-0812">Transmembrane</keyword>
<dbReference type="STRING" id="657014.SAMN04488092_104151"/>
<protein>
    <submittedName>
        <fullName evidence="2">Uncharacterized protein</fullName>
    </submittedName>
</protein>
<evidence type="ECO:0000313" key="2">
    <source>
        <dbReference type="EMBL" id="SEQ12729.1"/>
    </source>
</evidence>
<evidence type="ECO:0000256" key="1">
    <source>
        <dbReference type="SAM" id="Phobius"/>
    </source>
</evidence>
<proteinExistence type="predicted"/>
<dbReference type="EMBL" id="FOEP01000004">
    <property type="protein sequence ID" value="SEQ12729.1"/>
    <property type="molecule type" value="Genomic_DNA"/>
</dbReference>
<accession>A0A1H9DH50</accession>
<sequence length="124" mass="14251">MIEQKELNRMTQELETLLAEKFGARKGPLAKRFRRAGRRLPSGMQVRADEVLKALEQASHPKLIRMIDPDHLRRRYDELRAHLRSIDPADRRKGFALGVLGGLAFNILLLTALAVLFVRWRGLL</sequence>
<organism evidence="2 3">
    <name type="scientific">Thalassovita taeanensis</name>
    <dbReference type="NCBI Taxonomy" id="657014"/>
    <lineage>
        <taxon>Bacteria</taxon>
        <taxon>Pseudomonadati</taxon>
        <taxon>Pseudomonadota</taxon>
        <taxon>Alphaproteobacteria</taxon>
        <taxon>Rhodobacterales</taxon>
        <taxon>Roseobacteraceae</taxon>
        <taxon>Thalassovita</taxon>
    </lineage>
</organism>
<keyword evidence="3" id="KW-1185">Reference proteome</keyword>
<name>A0A1H9DH50_9RHOB</name>
<evidence type="ECO:0000313" key="3">
    <source>
        <dbReference type="Proteomes" id="UP000198634"/>
    </source>
</evidence>
<gene>
    <name evidence="2" type="ORF">SAMN04488092_104151</name>
</gene>